<comment type="pathway">
    <text evidence="1">Purine metabolism; IMP biosynthesis via de novo pathway; N(2)-formyl-N(1)-(5-phospho-D-ribosyl)glycinamide from N(1)-(5-phospho-D-ribosyl)glycinamide (10-formyl THF route): step 1/1.</text>
</comment>
<accession>A0A1I4Q2W7</accession>
<dbReference type="STRING" id="254406.SAMN04488042_106162"/>
<keyword evidence="3 7" id="KW-0808">Transferase</keyword>
<sequence length="255" mass="27933">MNVVVLATSGLHTDIMVNFLDDVGIQPTAVLIEPSQSRRSLLYGRARRLGWRAVVGQVLFIVIVLPLIRRGVEPRLKAIRQDYDLRADPLKESRVTTITSVNAPATRELLRRLDPDAVVLSGTRIVKAETLDAIAAPVLNIHAGITPEYRGVHGGYWALWMGRPEEFGATLHLVDAGVDSGAVLSHVRPVPTAKDNFATYPLLQLGAALPALVKTLIGLDQSKTLPDPVPTTGAGRQWFHPTLWQYLIGLRRGVR</sequence>
<dbReference type="Proteomes" id="UP000199144">
    <property type="component" value="Unassembled WGS sequence"/>
</dbReference>
<dbReference type="CDD" id="cd08653">
    <property type="entry name" value="FMT_core_like_3"/>
    <property type="match status" value="1"/>
</dbReference>
<dbReference type="PANTHER" id="PTHR43369:SF2">
    <property type="entry name" value="PHOSPHORIBOSYLGLYCINAMIDE FORMYLTRANSFERASE"/>
    <property type="match status" value="1"/>
</dbReference>
<dbReference type="GO" id="GO:0006189">
    <property type="term" value="P:'de novo' IMP biosynthetic process"/>
    <property type="evidence" value="ECO:0007669"/>
    <property type="project" value="TreeGrafter"/>
</dbReference>
<keyword evidence="5" id="KW-1133">Transmembrane helix</keyword>
<evidence type="ECO:0000256" key="5">
    <source>
        <dbReference type="SAM" id="Phobius"/>
    </source>
</evidence>
<feature type="domain" description="Formyl transferase N-terminal" evidence="6">
    <location>
        <begin position="101"/>
        <end position="187"/>
    </location>
</feature>
<feature type="transmembrane region" description="Helical" evidence="5">
    <location>
        <begin position="49"/>
        <end position="68"/>
    </location>
</feature>
<dbReference type="Pfam" id="PF00551">
    <property type="entry name" value="Formyl_trans_N"/>
    <property type="match status" value="1"/>
</dbReference>
<evidence type="ECO:0000259" key="6">
    <source>
        <dbReference type="Pfam" id="PF00551"/>
    </source>
</evidence>
<evidence type="ECO:0000313" key="7">
    <source>
        <dbReference type="EMBL" id="SFM34421.1"/>
    </source>
</evidence>
<dbReference type="EMBL" id="FOTQ01000006">
    <property type="protein sequence ID" value="SFM34421.1"/>
    <property type="molecule type" value="Genomic_DNA"/>
</dbReference>
<dbReference type="GO" id="GO:0004644">
    <property type="term" value="F:phosphoribosylglycinamide formyltransferase activity"/>
    <property type="evidence" value="ECO:0007669"/>
    <property type="project" value="UniProtKB-EC"/>
</dbReference>
<protein>
    <recommendedName>
        <fullName evidence="2">phosphoribosylglycinamide formyltransferase 1</fullName>
        <ecNumber evidence="2">2.1.2.2</ecNumber>
    </recommendedName>
</protein>
<keyword evidence="4" id="KW-0658">Purine biosynthesis</keyword>
<organism evidence="7 8">
    <name type="scientific">Shimia aestuarii</name>
    <dbReference type="NCBI Taxonomy" id="254406"/>
    <lineage>
        <taxon>Bacteria</taxon>
        <taxon>Pseudomonadati</taxon>
        <taxon>Pseudomonadota</taxon>
        <taxon>Alphaproteobacteria</taxon>
        <taxon>Rhodobacterales</taxon>
        <taxon>Roseobacteraceae</taxon>
    </lineage>
</organism>
<dbReference type="SUPFAM" id="SSF53328">
    <property type="entry name" value="Formyltransferase"/>
    <property type="match status" value="1"/>
</dbReference>
<keyword evidence="5" id="KW-0812">Transmembrane</keyword>
<gene>
    <name evidence="7" type="ORF">SAMN04488042_106162</name>
</gene>
<reference evidence="7 8" key="1">
    <citation type="submission" date="2016-10" db="EMBL/GenBank/DDBJ databases">
        <authorList>
            <person name="de Groot N.N."/>
        </authorList>
    </citation>
    <scope>NUCLEOTIDE SEQUENCE [LARGE SCALE GENOMIC DNA]</scope>
    <source>
        <strain evidence="7 8">DSM 15283</strain>
    </source>
</reference>
<proteinExistence type="predicted"/>
<dbReference type="EC" id="2.1.2.2" evidence="2"/>
<dbReference type="PANTHER" id="PTHR43369">
    <property type="entry name" value="PHOSPHORIBOSYLGLYCINAMIDE FORMYLTRANSFERASE"/>
    <property type="match status" value="1"/>
</dbReference>
<keyword evidence="8" id="KW-1185">Reference proteome</keyword>
<dbReference type="Gene3D" id="3.40.50.170">
    <property type="entry name" value="Formyl transferase, N-terminal domain"/>
    <property type="match status" value="1"/>
</dbReference>
<dbReference type="InterPro" id="IPR002376">
    <property type="entry name" value="Formyl_transf_N"/>
</dbReference>
<evidence type="ECO:0000256" key="3">
    <source>
        <dbReference type="ARBA" id="ARBA00022679"/>
    </source>
</evidence>
<evidence type="ECO:0000256" key="4">
    <source>
        <dbReference type="ARBA" id="ARBA00022755"/>
    </source>
</evidence>
<dbReference type="OrthoDB" id="5355061at2"/>
<dbReference type="AlphaFoldDB" id="A0A1I4Q2W7"/>
<dbReference type="GO" id="GO:0005829">
    <property type="term" value="C:cytosol"/>
    <property type="evidence" value="ECO:0007669"/>
    <property type="project" value="TreeGrafter"/>
</dbReference>
<keyword evidence="5" id="KW-0472">Membrane</keyword>
<evidence type="ECO:0000313" key="8">
    <source>
        <dbReference type="Proteomes" id="UP000199144"/>
    </source>
</evidence>
<dbReference type="RefSeq" id="WP_093094621.1">
    <property type="nucleotide sequence ID" value="NZ_FOTQ01000006.1"/>
</dbReference>
<name>A0A1I4Q2W7_9RHOB</name>
<evidence type="ECO:0000256" key="2">
    <source>
        <dbReference type="ARBA" id="ARBA00012254"/>
    </source>
</evidence>
<evidence type="ECO:0000256" key="1">
    <source>
        <dbReference type="ARBA" id="ARBA00005054"/>
    </source>
</evidence>
<dbReference type="InterPro" id="IPR036477">
    <property type="entry name" value="Formyl_transf_N_sf"/>
</dbReference>